<dbReference type="GO" id="GO:0005615">
    <property type="term" value="C:extracellular space"/>
    <property type="evidence" value="ECO:0007669"/>
    <property type="project" value="TreeGrafter"/>
</dbReference>
<dbReference type="GO" id="GO:0017171">
    <property type="term" value="F:serine hydrolase activity"/>
    <property type="evidence" value="ECO:0007669"/>
    <property type="project" value="TreeGrafter"/>
</dbReference>
<keyword evidence="3" id="KW-0964">Secreted</keyword>
<keyword evidence="6" id="KW-1185">Reference proteome</keyword>
<proteinExistence type="inferred from homology"/>
<dbReference type="PANTHER" id="PTHR11610:SF169">
    <property type="entry name" value="GH15759P-RELATED"/>
    <property type="match status" value="1"/>
</dbReference>
<dbReference type="RefSeq" id="XP_026762736.3">
    <property type="nucleotide sequence ID" value="XM_026906935.3"/>
</dbReference>
<evidence type="ECO:0000256" key="3">
    <source>
        <dbReference type="ARBA" id="ARBA00022525"/>
    </source>
</evidence>
<dbReference type="GO" id="GO:0016042">
    <property type="term" value="P:lipid catabolic process"/>
    <property type="evidence" value="ECO:0007669"/>
    <property type="project" value="TreeGrafter"/>
</dbReference>
<evidence type="ECO:0000256" key="4">
    <source>
        <dbReference type="RuleBase" id="RU004262"/>
    </source>
</evidence>
<comment type="similarity">
    <text evidence="2 4">Belongs to the AB hydrolase superfamily. Lipase family.</text>
</comment>
<organism evidence="6 7">
    <name type="scientific">Galleria mellonella</name>
    <name type="common">Greater wax moth</name>
    <dbReference type="NCBI Taxonomy" id="7137"/>
    <lineage>
        <taxon>Eukaryota</taxon>
        <taxon>Metazoa</taxon>
        <taxon>Ecdysozoa</taxon>
        <taxon>Arthropoda</taxon>
        <taxon>Hexapoda</taxon>
        <taxon>Insecta</taxon>
        <taxon>Pterygota</taxon>
        <taxon>Neoptera</taxon>
        <taxon>Endopterygota</taxon>
        <taxon>Lepidoptera</taxon>
        <taxon>Glossata</taxon>
        <taxon>Ditrysia</taxon>
        <taxon>Pyraloidea</taxon>
        <taxon>Pyralidae</taxon>
        <taxon>Galleriinae</taxon>
        <taxon>Galleria</taxon>
    </lineage>
</organism>
<evidence type="ECO:0000256" key="2">
    <source>
        <dbReference type="ARBA" id="ARBA00010701"/>
    </source>
</evidence>
<evidence type="ECO:0000313" key="6">
    <source>
        <dbReference type="Proteomes" id="UP001652740"/>
    </source>
</evidence>
<dbReference type="GO" id="GO:0016298">
    <property type="term" value="F:lipase activity"/>
    <property type="evidence" value="ECO:0007669"/>
    <property type="project" value="InterPro"/>
</dbReference>
<evidence type="ECO:0000313" key="7">
    <source>
        <dbReference type="RefSeq" id="XP_026762736.3"/>
    </source>
</evidence>
<accession>A0A6J1X7R2</accession>
<evidence type="ECO:0000256" key="1">
    <source>
        <dbReference type="ARBA" id="ARBA00004613"/>
    </source>
</evidence>
<dbReference type="Proteomes" id="UP001652740">
    <property type="component" value="Unplaced"/>
</dbReference>
<reference evidence="7" key="1">
    <citation type="submission" date="2025-08" db="UniProtKB">
        <authorList>
            <consortium name="RefSeq"/>
        </authorList>
    </citation>
    <scope>IDENTIFICATION</scope>
    <source>
        <tissue evidence="7">Whole larvae</tissue>
    </source>
</reference>
<protein>
    <submittedName>
        <fullName evidence="7">Lipase member H-A-like</fullName>
    </submittedName>
</protein>
<dbReference type="SUPFAM" id="SSF53474">
    <property type="entry name" value="alpha/beta-Hydrolases"/>
    <property type="match status" value="1"/>
</dbReference>
<comment type="subcellular location">
    <subcellularLocation>
        <location evidence="1">Secreted</location>
    </subcellularLocation>
</comment>
<dbReference type="PANTHER" id="PTHR11610">
    <property type="entry name" value="LIPASE"/>
    <property type="match status" value="1"/>
</dbReference>
<dbReference type="InterPro" id="IPR029058">
    <property type="entry name" value="AB_hydrolase_fold"/>
</dbReference>
<gene>
    <name evidence="7" type="primary">LOC113521405</name>
</gene>
<dbReference type="AlphaFoldDB" id="A0A6J1X7R2"/>
<dbReference type="Pfam" id="PF00151">
    <property type="entry name" value="Lipase"/>
    <property type="match status" value="1"/>
</dbReference>
<name>A0A6J1X7R2_GALME</name>
<dbReference type="InParanoid" id="A0A6J1X7R2"/>
<sequence>MKKSAHYLKLPTKNKRNRKKKLRKKMLSMFYFILAPIVFNIVTARNLQHLRSVTGYAYGYLSDCPGNENPIIMSEDSLRKLRIKVIGAKMTSGWIKKKYNYYQMNEMGNDPTMDYSRKTVLFISGYFDNPDFAASRIMEYSYRLLGYNVFLLDMHKFVEHDYPSVTRNLPAIGKHTAEMLYNLTQQNVGFDPKKFEMVGLSLGGETISFIAKSYKALSGVKISRLTALDPSGPCFRNRGPDRRLDKSDADYVEVIGTNIDGLGIATPVGHVNIYINGGEYQMSDIYWMPCEMFCSHIKVFEIWFSALRNQDSFIAIQCDTMQQARDKDCYDRKPFVTNLLGLKVDKTKHGIFYLATTYNYPYYMGEKGLKRENEPVHNLLKATNKADIVVV</sequence>
<dbReference type="Gene3D" id="3.40.50.1820">
    <property type="entry name" value="alpha/beta hydrolase"/>
    <property type="match status" value="1"/>
</dbReference>
<feature type="domain" description="Lipase" evidence="5">
    <location>
        <begin position="113"/>
        <end position="362"/>
    </location>
</feature>
<dbReference type="InterPro" id="IPR013818">
    <property type="entry name" value="Lipase"/>
</dbReference>
<evidence type="ECO:0000259" key="5">
    <source>
        <dbReference type="Pfam" id="PF00151"/>
    </source>
</evidence>
<dbReference type="GeneID" id="113521405"/>
<dbReference type="KEGG" id="gmw:113521405"/>
<dbReference type="InterPro" id="IPR000734">
    <property type="entry name" value="TAG_lipase"/>
</dbReference>